<feature type="compositionally biased region" description="Basic and acidic residues" evidence="1">
    <location>
        <begin position="347"/>
        <end position="361"/>
    </location>
</feature>
<dbReference type="OrthoDB" id="3056056at2759"/>
<proteinExistence type="predicted"/>
<evidence type="ECO:0000313" key="2">
    <source>
        <dbReference type="EMBL" id="KAF9447252.1"/>
    </source>
</evidence>
<organism evidence="2 3">
    <name type="scientific">Macrolepiota fuliginosa MF-IS2</name>
    <dbReference type="NCBI Taxonomy" id="1400762"/>
    <lineage>
        <taxon>Eukaryota</taxon>
        <taxon>Fungi</taxon>
        <taxon>Dikarya</taxon>
        <taxon>Basidiomycota</taxon>
        <taxon>Agaricomycotina</taxon>
        <taxon>Agaricomycetes</taxon>
        <taxon>Agaricomycetidae</taxon>
        <taxon>Agaricales</taxon>
        <taxon>Agaricineae</taxon>
        <taxon>Agaricaceae</taxon>
        <taxon>Macrolepiota</taxon>
    </lineage>
</organism>
<reference evidence="2" key="1">
    <citation type="submission" date="2020-11" db="EMBL/GenBank/DDBJ databases">
        <authorList>
            <consortium name="DOE Joint Genome Institute"/>
            <person name="Ahrendt S."/>
            <person name="Riley R."/>
            <person name="Andreopoulos W."/>
            <person name="Labutti K."/>
            <person name="Pangilinan J."/>
            <person name="Ruiz-Duenas F.J."/>
            <person name="Barrasa J.M."/>
            <person name="Sanchez-Garcia M."/>
            <person name="Camarero S."/>
            <person name="Miyauchi S."/>
            <person name="Serrano A."/>
            <person name="Linde D."/>
            <person name="Babiker R."/>
            <person name="Drula E."/>
            <person name="Ayuso-Fernandez I."/>
            <person name="Pacheco R."/>
            <person name="Padilla G."/>
            <person name="Ferreira P."/>
            <person name="Barriuso J."/>
            <person name="Kellner H."/>
            <person name="Castanera R."/>
            <person name="Alfaro M."/>
            <person name="Ramirez L."/>
            <person name="Pisabarro A.G."/>
            <person name="Kuo A."/>
            <person name="Tritt A."/>
            <person name="Lipzen A."/>
            <person name="He G."/>
            <person name="Yan M."/>
            <person name="Ng V."/>
            <person name="Cullen D."/>
            <person name="Martin F."/>
            <person name="Rosso M.-N."/>
            <person name="Henrissat B."/>
            <person name="Hibbett D."/>
            <person name="Martinez A.T."/>
            <person name="Grigoriev I.V."/>
        </authorList>
    </citation>
    <scope>NUCLEOTIDE SEQUENCE</scope>
    <source>
        <strain evidence="2">MF-IS2</strain>
    </source>
</reference>
<evidence type="ECO:0000256" key="1">
    <source>
        <dbReference type="SAM" id="MobiDB-lite"/>
    </source>
</evidence>
<comment type="caution">
    <text evidence="2">The sequence shown here is derived from an EMBL/GenBank/DDBJ whole genome shotgun (WGS) entry which is preliminary data.</text>
</comment>
<feature type="compositionally biased region" description="Basic and acidic residues" evidence="1">
    <location>
        <begin position="416"/>
        <end position="440"/>
    </location>
</feature>
<dbReference type="AlphaFoldDB" id="A0A9P5XC06"/>
<feature type="compositionally biased region" description="Low complexity" evidence="1">
    <location>
        <begin position="459"/>
        <end position="469"/>
    </location>
</feature>
<sequence length="499" mass="54612">MASQDPTTTSRPRRPEPELEIVPLAKMTRKTVERLAPFCQMRLPPELPNVPLVPKTNSKILGFIQAVDTSMLVAQIGYRLASDAASLCDPFAPPSVPTHGNKHNSALSTPEMLQTMAAHGHGHCLKTSDAFSNIQQEIFKIAAVTKDKDIVVLVPPDPQQPATRRITLKEIGTDLVANLNLLNQFSRSMVDLTSWWEWLEEELMSPDSVLLPTTNQRDAELFARWSKIKGGYLDYYNTIRVVYARYPQLLTTSSTAWQSISSVPPPPSSPGSSWDGSYQDLGDAFEEAIAEEARNASHDQLRAAPDDEKAGWKEKAKSIKSIKSIKSVKAFVGRIKVIKVFGRKKAEKGGDNKEKEGEEGKKTKKVKEKKSKKDEKGKAKVEVEGAKVEETPVIDVSQTSEQEQSQAPPKALVPEEPPKNNEEAPKVEPEGGQVPKKEGVPVETAPEATADQDRHSRNNSHSGSSTSSAKSKKGVAKVLAALKELFAKLGCQGGAEVEN</sequence>
<dbReference type="EMBL" id="MU151208">
    <property type="protein sequence ID" value="KAF9447252.1"/>
    <property type="molecule type" value="Genomic_DNA"/>
</dbReference>
<evidence type="ECO:0000313" key="3">
    <source>
        <dbReference type="Proteomes" id="UP000807342"/>
    </source>
</evidence>
<gene>
    <name evidence="2" type="ORF">P691DRAFT_760934</name>
</gene>
<feature type="region of interest" description="Disordered" evidence="1">
    <location>
        <begin position="344"/>
        <end position="475"/>
    </location>
</feature>
<name>A0A9P5XC06_9AGAR</name>
<dbReference type="Proteomes" id="UP000807342">
    <property type="component" value="Unassembled WGS sequence"/>
</dbReference>
<feature type="compositionally biased region" description="Polar residues" evidence="1">
    <location>
        <begin position="396"/>
        <end position="407"/>
    </location>
</feature>
<feature type="region of interest" description="Disordered" evidence="1">
    <location>
        <begin position="258"/>
        <end position="277"/>
    </location>
</feature>
<feature type="compositionally biased region" description="Basic and acidic residues" evidence="1">
    <location>
        <begin position="371"/>
        <end position="390"/>
    </location>
</feature>
<protein>
    <submittedName>
        <fullName evidence="2">Uncharacterized protein</fullName>
    </submittedName>
</protein>
<keyword evidence="3" id="KW-1185">Reference proteome</keyword>
<accession>A0A9P5XC06</accession>